<accession>A0ABV2AV75</accession>
<proteinExistence type="predicted"/>
<dbReference type="Proteomes" id="UP001439008">
    <property type="component" value="Unassembled WGS sequence"/>
</dbReference>
<reference evidence="1 2" key="1">
    <citation type="journal article" date="2024" name="BMC Biol.">
        <title>Comparative genomics of Ascetosporea gives new insight into the evolutionary basis for animal parasitism in Rhizaria.</title>
        <authorList>
            <person name="Hiltunen Thoren M."/>
            <person name="Onut-Brannstrom I."/>
            <person name="Alfjorden A."/>
            <person name="Peckova H."/>
            <person name="Swords F."/>
            <person name="Hooper C."/>
            <person name="Holzer A.S."/>
            <person name="Bass D."/>
            <person name="Burki F."/>
        </authorList>
    </citation>
    <scope>NUCLEOTIDE SEQUENCE [LARGE SCALE GENOMIC DNA]</scope>
    <source>
        <strain evidence="1">20-A016</strain>
    </source>
</reference>
<dbReference type="EMBL" id="JBDODL010006798">
    <property type="protein sequence ID" value="MES1923544.1"/>
    <property type="molecule type" value="Genomic_DNA"/>
</dbReference>
<comment type="caution">
    <text evidence="1">The sequence shown here is derived from an EMBL/GenBank/DDBJ whole genome shotgun (WGS) entry which is preliminary data.</text>
</comment>
<evidence type="ECO:0000313" key="1">
    <source>
        <dbReference type="EMBL" id="MES1923544.1"/>
    </source>
</evidence>
<keyword evidence="2" id="KW-1185">Reference proteome</keyword>
<organism evidence="1 2">
    <name type="scientific">Bonamia ostreae</name>
    <dbReference type="NCBI Taxonomy" id="126728"/>
    <lineage>
        <taxon>Eukaryota</taxon>
        <taxon>Sar</taxon>
        <taxon>Rhizaria</taxon>
        <taxon>Endomyxa</taxon>
        <taxon>Ascetosporea</taxon>
        <taxon>Haplosporida</taxon>
        <taxon>Bonamia</taxon>
    </lineage>
</organism>
<name>A0ABV2AV75_9EUKA</name>
<evidence type="ECO:0000313" key="2">
    <source>
        <dbReference type="Proteomes" id="UP001439008"/>
    </source>
</evidence>
<gene>
    <name evidence="1" type="ORF">MHBO_005133</name>
</gene>
<protein>
    <submittedName>
        <fullName evidence="1">Uncharacterized protein</fullName>
    </submittedName>
</protein>
<sequence>MSISELFETGFIVNKIPNEIESNQTRKEESSNHREDYLFSNEDTQSDIILDPRHISGDSNEVMKRKARDGEKSEFQGKQMFLELVKSCLRSSLSLIRDVDDVENRRTERCEIILSYLCKGKMKR</sequence>